<name>A0A382BVE6_9ZZZZ</name>
<dbReference type="AlphaFoldDB" id="A0A382BVE6"/>
<dbReference type="EMBL" id="UINC01031327">
    <property type="protein sequence ID" value="SVB17187.1"/>
    <property type="molecule type" value="Genomic_DNA"/>
</dbReference>
<reference evidence="1" key="1">
    <citation type="submission" date="2018-05" db="EMBL/GenBank/DDBJ databases">
        <authorList>
            <person name="Lanie J.A."/>
            <person name="Ng W.-L."/>
            <person name="Kazmierczak K.M."/>
            <person name="Andrzejewski T.M."/>
            <person name="Davidsen T.M."/>
            <person name="Wayne K.J."/>
            <person name="Tettelin H."/>
            <person name="Glass J.I."/>
            <person name="Rusch D."/>
            <person name="Podicherti R."/>
            <person name="Tsui H.-C.T."/>
            <person name="Winkler M.E."/>
        </authorList>
    </citation>
    <scope>NUCLEOTIDE SEQUENCE</scope>
</reference>
<gene>
    <name evidence="1" type="ORF">METZ01_LOCUS170041</name>
</gene>
<organism evidence="1">
    <name type="scientific">marine metagenome</name>
    <dbReference type="NCBI Taxonomy" id="408172"/>
    <lineage>
        <taxon>unclassified sequences</taxon>
        <taxon>metagenomes</taxon>
        <taxon>ecological metagenomes</taxon>
    </lineage>
</organism>
<feature type="non-terminal residue" evidence="1">
    <location>
        <position position="174"/>
    </location>
</feature>
<evidence type="ECO:0000313" key="1">
    <source>
        <dbReference type="EMBL" id="SVB17187.1"/>
    </source>
</evidence>
<accession>A0A382BVE6</accession>
<proteinExistence type="predicted"/>
<sequence>MKISSHSLVLLLVLGALPLSARETIQLGGATGQAWTESGELKFIDSDTRAGSIGPFKTELTENLIATMRSRGGDIDTIVDNYTIPQDWSDGGYEWIIDGDSTTAFVHPPRIQILGGGGGYWTVPMFFDLGAPFVVSRIRWTTRSDHPENQMRRYILYLNDGTEAAKDRVGNIVW</sequence>
<protein>
    <submittedName>
        <fullName evidence="1">Uncharacterized protein</fullName>
    </submittedName>
</protein>